<dbReference type="Gene3D" id="3.15.20.10">
    <property type="entry name" value="Bactericidal permeability-increasing protein, domain 2"/>
    <property type="match status" value="1"/>
</dbReference>
<name>A0AAU9IV83_9CILI</name>
<comment type="caution">
    <text evidence="3">The sequence shown here is derived from an EMBL/GenBank/DDBJ whole genome shotgun (WGS) entry which is preliminary data.</text>
</comment>
<sequence length="471" mass="52035">MKFFLLALLPALIFAGDNALSLSINQAPLHEIVQILLAFGEGYSINYTLGNFTFNFNAGFKGELELMNVQLQGVTANLTTSGLTFKEPDEIQLAINDGKIVVTFNYLLKYGLTYKGTGTLTILGLDFDYFITVIQTQPKDKAQILIRHLAAVITNIELTTTGLSSTIKKLLLEAMISEIPTLEKTIEGYVANKTDDINMLLYILPYELELESLRSIIDLHLTQNTSVSNGYLSIPFLGEVYNSTTKSSFIPFKAIDLPAYGADGLDFQIFLSDYFLNSLVVAYWGLLNIDLKQLPPTIPLKLTTDGLAFLIPNLKQTYGKGKNVALTFNSDPAYQYPTVWTNNSLNFNATLQTKFAVQTSSTAWTNALDLLTSIYINANLHLNGTVLNFDINTLDLWQVSVINSNVGTVNTAVLSMLLENLFDILVPIINNDLGKVNISLPKIKYIEFTDDILVLNNGYSEIAANIAPSII</sequence>
<feature type="domain" description="Lipid-binding serum glycoprotein C-terminal" evidence="2">
    <location>
        <begin position="261"/>
        <end position="464"/>
    </location>
</feature>
<feature type="signal peptide" evidence="1">
    <location>
        <begin position="1"/>
        <end position="15"/>
    </location>
</feature>
<accession>A0AAU9IV83</accession>
<proteinExistence type="predicted"/>
<dbReference type="PANTHER" id="PTHR10504">
    <property type="entry name" value="BACTERICIDAL PERMEABILITY-INCREASING BPI PROTEIN-RELATED"/>
    <property type="match status" value="1"/>
</dbReference>
<evidence type="ECO:0000313" key="3">
    <source>
        <dbReference type="EMBL" id="CAG9317568.1"/>
    </source>
</evidence>
<evidence type="ECO:0000259" key="2">
    <source>
        <dbReference type="SMART" id="SM00329"/>
    </source>
</evidence>
<feature type="chain" id="PRO_5043493770" description="Lipid-binding serum glycoprotein C-terminal domain-containing protein" evidence="1">
    <location>
        <begin position="16"/>
        <end position="471"/>
    </location>
</feature>
<protein>
    <recommendedName>
        <fullName evidence="2">Lipid-binding serum glycoprotein C-terminal domain-containing protein</fullName>
    </recommendedName>
</protein>
<dbReference type="PANTHER" id="PTHR10504:SF131">
    <property type="entry name" value="BPI2 DOMAIN-CONTAINING PROTEIN"/>
    <property type="match status" value="1"/>
</dbReference>
<dbReference type="SUPFAM" id="SSF55394">
    <property type="entry name" value="Bactericidal permeability-increasing protein, BPI"/>
    <property type="match status" value="1"/>
</dbReference>
<gene>
    <name evidence="3" type="ORF">BSTOLATCC_MIC18812</name>
</gene>
<dbReference type="InterPro" id="IPR017943">
    <property type="entry name" value="Bactericidal_perm-incr_a/b_dom"/>
</dbReference>
<evidence type="ECO:0000256" key="1">
    <source>
        <dbReference type="SAM" id="SignalP"/>
    </source>
</evidence>
<dbReference type="AlphaFoldDB" id="A0AAU9IV83"/>
<dbReference type="Pfam" id="PF02886">
    <property type="entry name" value="LBP_BPI_CETP_C"/>
    <property type="match status" value="1"/>
</dbReference>
<keyword evidence="4" id="KW-1185">Reference proteome</keyword>
<keyword evidence="1" id="KW-0732">Signal</keyword>
<dbReference type="EMBL" id="CAJZBQ010000018">
    <property type="protein sequence ID" value="CAG9317568.1"/>
    <property type="molecule type" value="Genomic_DNA"/>
</dbReference>
<reference evidence="3" key="1">
    <citation type="submission" date="2021-09" db="EMBL/GenBank/DDBJ databases">
        <authorList>
            <consortium name="AG Swart"/>
            <person name="Singh M."/>
            <person name="Singh A."/>
            <person name="Seah K."/>
            <person name="Emmerich C."/>
        </authorList>
    </citation>
    <scope>NUCLEOTIDE SEQUENCE</scope>
    <source>
        <strain evidence="3">ATCC30299</strain>
    </source>
</reference>
<dbReference type="SMART" id="SM00329">
    <property type="entry name" value="BPI2"/>
    <property type="match status" value="1"/>
</dbReference>
<evidence type="ECO:0000313" key="4">
    <source>
        <dbReference type="Proteomes" id="UP001162131"/>
    </source>
</evidence>
<dbReference type="GO" id="GO:0008289">
    <property type="term" value="F:lipid binding"/>
    <property type="evidence" value="ECO:0007669"/>
    <property type="project" value="InterPro"/>
</dbReference>
<dbReference type="Proteomes" id="UP001162131">
    <property type="component" value="Unassembled WGS sequence"/>
</dbReference>
<dbReference type="Gene3D" id="3.15.10.10">
    <property type="entry name" value="Bactericidal permeability-increasing protein, domain 1"/>
    <property type="match status" value="1"/>
</dbReference>
<organism evidence="3 4">
    <name type="scientific">Blepharisma stoltei</name>
    <dbReference type="NCBI Taxonomy" id="1481888"/>
    <lineage>
        <taxon>Eukaryota</taxon>
        <taxon>Sar</taxon>
        <taxon>Alveolata</taxon>
        <taxon>Ciliophora</taxon>
        <taxon>Postciliodesmatophora</taxon>
        <taxon>Heterotrichea</taxon>
        <taxon>Heterotrichida</taxon>
        <taxon>Blepharismidae</taxon>
        <taxon>Blepharisma</taxon>
    </lineage>
</organism>
<dbReference type="InterPro" id="IPR001124">
    <property type="entry name" value="Lipid-bd_serum_glycop_C"/>
</dbReference>
<dbReference type="InterPro" id="IPR032942">
    <property type="entry name" value="BPI/LBP/Plunc"/>
</dbReference>